<proteinExistence type="predicted"/>
<accession>A0A7J3M0K4</accession>
<organism evidence="2">
    <name type="scientific">Archaeoglobus fulgidus</name>
    <dbReference type="NCBI Taxonomy" id="2234"/>
    <lineage>
        <taxon>Archaea</taxon>
        <taxon>Methanobacteriati</taxon>
        <taxon>Methanobacteriota</taxon>
        <taxon>Archaeoglobi</taxon>
        <taxon>Archaeoglobales</taxon>
        <taxon>Archaeoglobaceae</taxon>
        <taxon>Archaeoglobus</taxon>
    </lineage>
</organism>
<comment type="caution">
    <text evidence="2">The sequence shown here is derived from an EMBL/GenBank/DDBJ whole genome shotgun (WGS) entry which is preliminary data.</text>
</comment>
<dbReference type="GO" id="GO:0006749">
    <property type="term" value="P:glutathione metabolic process"/>
    <property type="evidence" value="ECO:0007669"/>
    <property type="project" value="TreeGrafter"/>
</dbReference>
<evidence type="ECO:0000313" key="2">
    <source>
        <dbReference type="EMBL" id="HGT82421.1"/>
    </source>
</evidence>
<reference evidence="2" key="1">
    <citation type="journal article" date="2020" name="mSystems">
        <title>Genome- and Community-Level Interaction Insights into Carbon Utilization and Element Cycling Functions of Hydrothermarchaeota in Hydrothermal Sediment.</title>
        <authorList>
            <person name="Zhou Z."/>
            <person name="Liu Y."/>
            <person name="Xu W."/>
            <person name="Pan J."/>
            <person name="Luo Z.H."/>
            <person name="Li M."/>
        </authorList>
    </citation>
    <scope>NUCLEOTIDE SEQUENCE [LARGE SCALE GENOMIC DNA]</scope>
    <source>
        <strain evidence="2">SpSt-587</strain>
    </source>
</reference>
<sequence length="781" mass="89737">MGIAPGGKTLLELLEESEKLYRDTGFYWGLERLELYERDPLRWERERAQLKAIMVLSRESATRIAASPITRSIGETCWVLYTPEGDSVVLSTGIIVHVHTMSEEIKWMIRRGYEENPGIMDGDHFIGNDPALGNVHTTDVHTITPVFYKGTLISWIGSVTHQVDIGANTPGHDICTSSSRFEDGLYMECELVMRNGKLFPHYYERSRRGVRTPLYFDLDEKARFAGNEMAKRMILEFVEKVGVDYYLQLIKEIIEKSRRDYLARTKERLIPGRYRTLTLSETPFIAEAWQPHARDDWLHPLPMEITITRDGRWVVDIEGSTGTGPWPWNGAISPFMGGFWVVMTQILGYSETINEGFVKAIDFRIPEKSWVGDPNPYISRNVPWYFLIPQMQAIYRCVAMGAFARGIIEEGASGYGMTADPVQGGGITTGKTGHPPGIYYPISTFEIAGQGLGANAVRDGLDYGYAMWNPEADIGDVEEWERIQLGFIYLARKIRANSAGYGERRGGSGYAHVAIFFGSSNNVVQNLNMGKAFTNTGLYGGYPSPTAYTLIARGVNLEELIKQRLPYPLSDDPDNPEFEKLLSGLCKGIERLDYGTHFPRQLEEGDFYYFKQNGGPGYGDPLDRPLELCEKDLNDGVYTAEIMEKVYGVIAKFDDDKGIWIVDREASEKLRKEKINERLKKAKDFAQFYIEERERILISSFIRPVAKMYQEQREISPDFWNEFLEFWQLPRDYIPEVEELEEYRERVLRKHEELIKHYREFLEKKGYDLSKIRHLSLRERW</sequence>
<dbReference type="GO" id="GO:0017168">
    <property type="term" value="F:5-oxoprolinase (ATP-hydrolyzing) activity"/>
    <property type="evidence" value="ECO:0007669"/>
    <property type="project" value="TreeGrafter"/>
</dbReference>
<dbReference type="PANTHER" id="PTHR11365:SF23">
    <property type="entry name" value="HYPOTHETICAL 5-OXOPROLINASE (EUROFUNG)-RELATED"/>
    <property type="match status" value="1"/>
</dbReference>
<name>A0A7J3M0K4_ARCFL</name>
<dbReference type="AlphaFoldDB" id="A0A7J3M0K4"/>
<gene>
    <name evidence="2" type="ORF">ENT52_01670</name>
</gene>
<feature type="domain" description="Hydantoinase B/oxoprolinase" evidence="1">
    <location>
        <begin position="39"/>
        <end position="621"/>
    </location>
</feature>
<dbReference type="EMBL" id="DSYZ01000040">
    <property type="protein sequence ID" value="HGT82421.1"/>
    <property type="molecule type" value="Genomic_DNA"/>
</dbReference>
<evidence type="ECO:0000259" key="1">
    <source>
        <dbReference type="Pfam" id="PF02538"/>
    </source>
</evidence>
<dbReference type="Pfam" id="PF02538">
    <property type="entry name" value="Hydantoinase_B"/>
    <property type="match status" value="1"/>
</dbReference>
<protein>
    <submittedName>
        <fullName evidence="2">Acetone carboxylase subunit alpha</fullName>
    </submittedName>
</protein>
<dbReference type="InterPro" id="IPR045079">
    <property type="entry name" value="Oxoprolinase-like"/>
</dbReference>
<dbReference type="InterPro" id="IPR003692">
    <property type="entry name" value="Hydantoinase_B"/>
</dbReference>
<dbReference type="GO" id="GO:0005829">
    <property type="term" value="C:cytosol"/>
    <property type="evidence" value="ECO:0007669"/>
    <property type="project" value="TreeGrafter"/>
</dbReference>
<dbReference type="PANTHER" id="PTHR11365">
    <property type="entry name" value="5-OXOPROLINASE RELATED"/>
    <property type="match status" value="1"/>
</dbReference>